<dbReference type="PANTHER" id="PTHR43804:SF7">
    <property type="entry name" value="LD18447P"/>
    <property type="match status" value="1"/>
</dbReference>
<dbReference type="Gene3D" id="6.10.140.1950">
    <property type="match status" value="1"/>
</dbReference>
<keyword evidence="3 5" id="KW-0488">Methylation</keyword>
<feature type="domain" description="Prokaryotic-type class I peptide chain release factors" evidence="7">
    <location>
        <begin position="230"/>
        <end position="246"/>
    </location>
</feature>
<dbReference type="InterPro" id="IPR005139">
    <property type="entry name" value="PCRF"/>
</dbReference>
<feature type="modified residue" description="N5-methylglutamine" evidence="5">
    <location>
        <position position="237"/>
    </location>
</feature>
<evidence type="ECO:0000313" key="8">
    <source>
        <dbReference type="EMBL" id="QEK39830.1"/>
    </source>
</evidence>
<dbReference type="EMBL" id="CP043312">
    <property type="protein sequence ID" value="QEK39830.1"/>
    <property type="molecule type" value="Genomic_DNA"/>
</dbReference>
<keyword evidence="5" id="KW-0963">Cytoplasm</keyword>
<keyword evidence="4 5" id="KW-0648">Protein biosynthesis</keyword>
<dbReference type="NCBIfam" id="NF001859">
    <property type="entry name" value="PRK00591.1"/>
    <property type="match status" value="1"/>
</dbReference>
<evidence type="ECO:0000256" key="6">
    <source>
        <dbReference type="NCBIfam" id="TIGR00019"/>
    </source>
</evidence>
<dbReference type="PANTHER" id="PTHR43804">
    <property type="entry name" value="LD18447P"/>
    <property type="match status" value="1"/>
</dbReference>
<evidence type="ECO:0000256" key="3">
    <source>
        <dbReference type="ARBA" id="ARBA00022481"/>
    </source>
</evidence>
<dbReference type="Proteomes" id="UP000323844">
    <property type="component" value="Chromosome"/>
</dbReference>
<dbReference type="HAMAP" id="MF_00093">
    <property type="entry name" value="Rel_fac_1"/>
    <property type="match status" value="1"/>
</dbReference>
<reference evidence="8 9" key="1">
    <citation type="submission" date="2019-08" db="EMBL/GenBank/DDBJ databases">
        <title>Highly reduced genomes of protist endosymbionts show evolutionary convergence.</title>
        <authorList>
            <person name="George E."/>
            <person name="Husnik F."/>
            <person name="Tashyreva D."/>
            <person name="Prokopchuk G."/>
            <person name="Horak A."/>
            <person name="Kwong W.K."/>
            <person name="Lukes J."/>
            <person name="Keeling P.J."/>
        </authorList>
    </citation>
    <scope>NUCLEOTIDE SEQUENCE [LARGE SCALE GENOMIC DNA]</scope>
    <source>
        <strain evidence="8">1621</strain>
    </source>
</reference>
<comment type="similarity">
    <text evidence="2 5">Belongs to the prokaryotic/mitochondrial release factor family.</text>
</comment>
<dbReference type="FunFam" id="3.30.70.1660:FF:000002">
    <property type="entry name" value="Peptide chain release factor 1"/>
    <property type="match status" value="1"/>
</dbReference>
<evidence type="ECO:0000256" key="2">
    <source>
        <dbReference type="ARBA" id="ARBA00010835"/>
    </source>
</evidence>
<comment type="function">
    <text evidence="1 5">Peptide chain release factor 1 directs the termination of translation in response to the peptide chain termination codons UAG and UAA.</text>
</comment>
<dbReference type="KEGG" id="snay:FZC37_02760"/>
<evidence type="ECO:0000259" key="7">
    <source>
        <dbReference type="PROSITE" id="PS00745"/>
    </source>
</evidence>
<dbReference type="NCBIfam" id="TIGR00019">
    <property type="entry name" value="prfA"/>
    <property type="match status" value="1"/>
</dbReference>
<evidence type="ECO:0000256" key="1">
    <source>
        <dbReference type="ARBA" id="ARBA00002986"/>
    </source>
</evidence>
<dbReference type="SMART" id="SM00937">
    <property type="entry name" value="PCRF"/>
    <property type="match status" value="1"/>
</dbReference>
<keyword evidence="9" id="KW-1185">Reference proteome</keyword>
<dbReference type="InterPro" id="IPR050057">
    <property type="entry name" value="Prokaryotic/Mito_RF"/>
</dbReference>
<dbReference type="Pfam" id="PF00472">
    <property type="entry name" value="RF-1"/>
    <property type="match status" value="1"/>
</dbReference>
<evidence type="ECO:0000313" key="9">
    <source>
        <dbReference type="Proteomes" id="UP000323844"/>
    </source>
</evidence>
<comment type="subcellular location">
    <subcellularLocation>
        <location evidence="5">Cytoplasm</location>
    </subcellularLocation>
</comment>
<gene>
    <name evidence="5 8" type="primary">prfA</name>
    <name evidence="8" type="ORF">FZC37_02760</name>
</gene>
<dbReference type="FunFam" id="3.30.160.20:FF:000004">
    <property type="entry name" value="Peptide chain release factor 1"/>
    <property type="match status" value="1"/>
</dbReference>
<comment type="PTM">
    <text evidence="5">Methylated by PrmC. Methylation increases the termination efficiency of RF1.</text>
</comment>
<dbReference type="InterPro" id="IPR000352">
    <property type="entry name" value="Pep_chain_release_fac_I"/>
</dbReference>
<dbReference type="InterPro" id="IPR004373">
    <property type="entry name" value="RF-1"/>
</dbReference>
<sequence>MQKEKFLSRIGQVRDKYCSLNESLMSIKDIGSSHYVEVTKEIASLQELVKVIEEYFSVHKEVEQVSEILKGETDKELLEYAQSEITSLSQRMTVLEESIKLKLLPKDSLDEKNAILEIRSGTGGDEAALFATELFGMYQKYAAFKGWNVEILSMHETDIGGCKEVCALITGKDAFFQLKFESGVHRVQRVPATESKGRVHTSAVTVAVLPEMEDLDVTIDDKDVKLETCRASGAGGQHVNTTDSAVRITHIPTGICVVQQDERSQHRNKAKALTILRSRVFEVEKNKRDKECADSRKSQVGSGDRSEKIRTYNFPQNRVTDHRIQLTCHNINAIVYEGMLGEILEALVLDYQAKLLQGL</sequence>
<protein>
    <recommendedName>
        <fullName evidence="5 6">Peptide chain release factor 1</fullName>
        <shortName evidence="5">RF-1</shortName>
    </recommendedName>
</protein>
<dbReference type="Pfam" id="PF03462">
    <property type="entry name" value="PCRF"/>
    <property type="match status" value="1"/>
</dbReference>
<name>A0A5C0UJ95_9RICK</name>
<proteinExistence type="inferred from homology"/>
<accession>A0A5C0UJ95</accession>
<dbReference type="Gene3D" id="3.30.70.1660">
    <property type="match status" value="2"/>
</dbReference>
<dbReference type="AlphaFoldDB" id="A0A5C0UJ95"/>
<dbReference type="Gene3D" id="3.30.160.20">
    <property type="match status" value="1"/>
</dbReference>
<dbReference type="SUPFAM" id="SSF75620">
    <property type="entry name" value="Release factor"/>
    <property type="match status" value="1"/>
</dbReference>
<dbReference type="RefSeq" id="WP_148952191.1">
    <property type="nucleotide sequence ID" value="NZ_CP043312.1"/>
</dbReference>
<dbReference type="InterPro" id="IPR045853">
    <property type="entry name" value="Pep_chain_release_fac_I_sf"/>
</dbReference>
<evidence type="ECO:0000256" key="4">
    <source>
        <dbReference type="ARBA" id="ARBA00022917"/>
    </source>
</evidence>
<evidence type="ECO:0000256" key="5">
    <source>
        <dbReference type="HAMAP-Rule" id="MF_00093"/>
    </source>
</evidence>
<dbReference type="PROSITE" id="PS00745">
    <property type="entry name" value="RF_PROK_I"/>
    <property type="match status" value="1"/>
</dbReference>
<dbReference type="OrthoDB" id="9806673at2"/>
<organism evidence="8 9">
    <name type="scientific">Candidatus Sneabacter namystus</name>
    <dbReference type="NCBI Taxonomy" id="2601646"/>
    <lineage>
        <taxon>Bacteria</taxon>
        <taxon>Pseudomonadati</taxon>
        <taxon>Pseudomonadota</taxon>
        <taxon>Alphaproteobacteria</taxon>
        <taxon>Rickettsiales</taxon>
        <taxon>Rickettsiaceae</taxon>
        <taxon>Rickettsieae</taxon>
        <taxon>Candidatus Sneabacter</taxon>
    </lineage>
</organism>
<dbReference type="GO" id="GO:0016149">
    <property type="term" value="F:translation release factor activity, codon specific"/>
    <property type="evidence" value="ECO:0007669"/>
    <property type="project" value="UniProtKB-UniRule"/>
</dbReference>
<dbReference type="GO" id="GO:0005737">
    <property type="term" value="C:cytoplasm"/>
    <property type="evidence" value="ECO:0007669"/>
    <property type="project" value="UniProtKB-SubCell"/>
</dbReference>